<dbReference type="AlphaFoldDB" id="A0A1M6X452"/>
<evidence type="ECO:0000313" key="1">
    <source>
        <dbReference type="EMBL" id="SFB98040.1"/>
    </source>
</evidence>
<dbReference type="Pfam" id="PF05573">
    <property type="entry name" value="NosL"/>
    <property type="match status" value="1"/>
</dbReference>
<dbReference type="SUPFAM" id="SSF160387">
    <property type="entry name" value="NosL/MerB-like"/>
    <property type="match status" value="1"/>
</dbReference>
<dbReference type="OrthoDB" id="9792749at2"/>
<dbReference type="Proteomes" id="UP000184031">
    <property type="component" value="Unassembled WGS sequence"/>
</dbReference>
<gene>
    <name evidence="1" type="ORF">SAMN04487891_104169</name>
    <name evidence="2" type="ORF">SAMN05216293_2431</name>
</gene>
<reference evidence="2 3" key="1">
    <citation type="submission" date="2016-11" db="EMBL/GenBank/DDBJ databases">
        <authorList>
            <person name="Varghese N."/>
            <person name="Submissions S."/>
        </authorList>
    </citation>
    <scope>NUCLEOTIDE SEQUENCE [LARGE SCALE GENOMIC DNA]</scope>
    <source>
        <strain evidence="2 3">CGMCC 1.12174</strain>
        <strain evidence="1 4">DSM 26351</strain>
    </source>
</reference>
<dbReference type="PANTHER" id="PTHR41247:SF1">
    <property type="entry name" value="HTH-TYPE TRANSCRIPTIONAL REPRESSOR YCNK"/>
    <property type="match status" value="1"/>
</dbReference>
<dbReference type="InterPro" id="IPR008719">
    <property type="entry name" value="N2O_reductase_NosL"/>
</dbReference>
<proteinExistence type="predicted"/>
<protein>
    <submittedName>
        <fullName evidence="2">Copper chaperone NosL</fullName>
    </submittedName>
</protein>
<keyword evidence="4" id="KW-1185">Reference proteome</keyword>
<dbReference type="STRING" id="1055723.SAMN05216293_2431"/>
<dbReference type="PANTHER" id="PTHR41247">
    <property type="entry name" value="HTH-TYPE TRANSCRIPTIONAL REPRESSOR YCNK"/>
    <property type="match status" value="1"/>
</dbReference>
<name>A0A1M6X452_9FLAO</name>
<dbReference type="EMBL" id="FRAT01000006">
    <property type="protein sequence ID" value="SHL00703.1"/>
    <property type="molecule type" value="Genomic_DNA"/>
</dbReference>
<comment type="caution">
    <text evidence="2">The sequence shown here is derived from an EMBL/GenBank/DDBJ whole genome shotgun (WGS) entry which is preliminary data.</text>
</comment>
<evidence type="ECO:0000313" key="2">
    <source>
        <dbReference type="EMBL" id="SHL00703.1"/>
    </source>
</evidence>
<dbReference type="PROSITE" id="PS51257">
    <property type="entry name" value="PROKAR_LIPOPROTEIN"/>
    <property type="match status" value="1"/>
</dbReference>
<organism evidence="2 3">
    <name type="scientific">Flagellimonas taeanensis</name>
    <dbReference type="NCBI Taxonomy" id="1005926"/>
    <lineage>
        <taxon>Bacteria</taxon>
        <taxon>Pseudomonadati</taxon>
        <taxon>Bacteroidota</taxon>
        <taxon>Flavobacteriia</taxon>
        <taxon>Flavobacteriales</taxon>
        <taxon>Flavobacteriaceae</taxon>
        <taxon>Flagellimonas</taxon>
    </lineage>
</organism>
<evidence type="ECO:0000313" key="3">
    <source>
        <dbReference type="Proteomes" id="UP000184031"/>
    </source>
</evidence>
<dbReference type="Proteomes" id="UP000198940">
    <property type="component" value="Unassembled WGS sequence"/>
</dbReference>
<dbReference type="RefSeq" id="WP_072880151.1">
    <property type="nucleotide sequence ID" value="NZ_FOKU01000004.1"/>
</dbReference>
<dbReference type="EMBL" id="FOKU01000004">
    <property type="protein sequence ID" value="SFB98040.1"/>
    <property type="molecule type" value="Genomic_DNA"/>
</dbReference>
<evidence type="ECO:0000313" key="4">
    <source>
        <dbReference type="Proteomes" id="UP000198940"/>
    </source>
</evidence>
<accession>A0A1M6X452</accession>
<sequence length="146" mass="16242">MKKLFFSLFLVGVLSLGCQVRPKPIDYGHVGCHYCSMTIVDQQHAAQLVTKKGKVFNFDAVECMMNQLKDEDGTAMALFLVNDFDRPGELTDATKATYLISENIPSPMGAFLSAFSEEEAALHVKDVNGGELLTWNALKQQFKLDF</sequence>